<gene>
    <name evidence="3" type="ORF">BN948_04557</name>
</gene>
<evidence type="ECO:0000313" key="4">
    <source>
        <dbReference type="Proteomes" id="UP000028878"/>
    </source>
</evidence>
<evidence type="ECO:0000256" key="2">
    <source>
        <dbReference type="SAM" id="MobiDB-lite"/>
    </source>
</evidence>
<protein>
    <submittedName>
        <fullName evidence="3">ATPase involved in DNA repair</fullName>
    </submittedName>
</protein>
<reference evidence="4" key="2">
    <citation type="submission" date="2014-11" db="EMBL/GenBank/DDBJ databases">
        <title>Draft genome sequence of Hydrogenophaga intermedia S1.</title>
        <authorList>
            <person name="Gan H.M."/>
            <person name="Chew T.H."/>
            <person name="Stolz A."/>
        </authorList>
    </citation>
    <scope>NUCLEOTIDE SEQUENCE [LARGE SCALE GENOMIC DNA]</scope>
    <source>
        <strain evidence="4">S1</strain>
    </source>
</reference>
<reference evidence="4" key="1">
    <citation type="submission" date="2014-02" db="EMBL/GenBank/DDBJ databases">
        <authorList>
            <person name="Gan H."/>
        </authorList>
    </citation>
    <scope>NUCLEOTIDE SEQUENCE [LARGE SCALE GENOMIC DNA]</scope>
    <source>
        <strain evidence="4">S1</strain>
    </source>
</reference>
<organism evidence="3 4">
    <name type="scientific">Hydrogenophaga intermedia</name>
    <dbReference type="NCBI Taxonomy" id="65786"/>
    <lineage>
        <taxon>Bacteria</taxon>
        <taxon>Pseudomonadati</taxon>
        <taxon>Pseudomonadota</taxon>
        <taxon>Betaproteobacteria</taxon>
        <taxon>Burkholderiales</taxon>
        <taxon>Comamonadaceae</taxon>
        <taxon>Hydrogenophaga</taxon>
    </lineage>
</organism>
<dbReference type="EMBL" id="CCAE010000066">
    <property type="protein sequence ID" value="CDN90116.1"/>
    <property type="molecule type" value="Genomic_DNA"/>
</dbReference>
<dbReference type="Pfam" id="PF12128">
    <property type="entry name" value="DUF3584"/>
    <property type="match status" value="1"/>
</dbReference>
<dbReference type="Proteomes" id="UP000028878">
    <property type="component" value="Unassembled WGS sequence"/>
</dbReference>
<dbReference type="InterPro" id="IPR021979">
    <property type="entry name" value="DUF3584"/>
</dbReference>
<evidence type="ECO:0000256" key="1">
    <source>
        <dbReference type="SAM" id="Coils"/>
    </source>
</evidence>
<proteinExistence type="predicted"/>
<evidence type="ECO:0000313" key="3">
    <source>
        <dbReference type="EMBL" id="CDN90116.1"/>
    </source>
</evidence>
<accession>A0A1L1PVS7</accession>
<feature type="coiled-coil region" evidence="1">
    <location>
        <begin position="509"/>
        <end position="543"/>
    </location>
</feature>
<feature type="region of interest" description="Disordered" evidence="2">
    <location>
        <begin position="410"/>
        <end position="429"/>
    </location>
</feature>
<keyword evidence="1" id="KW-0175">Coiled coil</keyword>
<keyword evidence="4" id="KW-1185">Reference proteome</keyword>
<dbReference type="AlphaFoldDB" id="A0A1L1PVS7"/>
<feature type="coiled-coil region" evidence="1">
    <location>
        <begin position="626"/>
        <end position="724"/>
    </location>
</feature>
<feature type="coiled-coil region" evidence="1">
    <location>
        <begin position="231"/>
        <end position="281"/>
    </location>
</feature>
<sequence length="1228" mass="135612">MLLVNTRTSGNATSASINQIDPRDGASITGENAVGKTTTLELFPLFFGTLPSQITETVGGREPMLKFVLPMPYSAIVFEYQRGNDEEHDMRCAVLRRGDNDHRPVYRFINRGFREEAFLHTNEEGRQIFCDDGQMRDAYIAMGAQCSKLLDISEYRAVILGAEARTQDAKELRRLSTVYGFGSRLTNLDRLIAAVAKEKLDFKDFVRLAITIVQERLSTHGDVPSRQKVTLRQSKDQIANWLRDRNALEKAFGMEKDVGLLREALEQLSNAEASLRAVRQEVAPALKSRREKLLVTTDALKAARGALNEHNTRSQRTTATLMAAVEQSSSAHNDAHNKVRAEEARRASLQLSEVKDWANALERVEQKQVDLRHLEASADEMSGKSSNIERRFADLIGEANDAARDAAAKIRASKEDVRSRSDAEADGLRKAAADQQAALTAELSAIEVELKPRIEELVDERAQLQAQVAAAQPSRAASQELVAAQDAQINASQRLVDVGRSREAANTAWESARREHQDAERLVDDTQQRLNEAVARVTQAQARLTPADGTLLSVLRASPDDSWKRGLAKILDPALLSRSDLSPMHNPGADQEVAFGWQLNTTPLAQPEWSDDELLREALAHAEGVHSAAKTRLAEAKQALNTATQTLDARKKSRSEAEGEVAVAQTYLDKAKREAKAASDRCDQEVAEIKRNGATRVKEVSDKLTELRLQLERAQTKERADREQVGKDLDVQLAKLRARTTQSIDAIEGRALEALATGKANAAALQAQLDAALKAEGVDPVVLAARRSEAKTLREEINRILERRPTVALWRQWLNEGGDQILVNLGTAARKTEGARAKAQADLSAHEKKAKQEGSVLAAEVGLLESLEALLNGEINALVAILEELGLSESTSREPEPNLSLDELRSRLNRARAQVENSENVVRRRHGPIRDQLIGQASSVAEYIQQSLDALPADMTPMGRAAELCTIYAGLRRQVLPNVINDVTTILNQVRQFRGVITRFEGEVRNFNREFQRGLNVAQFHRIESLKVEIVSNFGEISFMREIDAIDRVAREHETSLAVNDRSQLPSADTAAALTKFLQLLRQDSTVELDLAAHVDLKGSVTVNGQTRHFSRPADLEHISSTGINAIILISLLVGMLNMIRGDNDIYIPWISDEVGKFDPGNFKGLMDTLRENRIDPVTASPTLTHAEFRHFARRYVFKDRGSIGLFAPAARPARKAAAATSEAGHEA</sequence>
<name>A0A1L1PVS7_HYDIT</name>